<dbReference type="GO" id="GO:0016627">
    <property type="term" value="F:oxidoreductase activity, acting on the CH-CH group of donors"/>
    <property type="evidence" value="ECO:0007669"/>
    <property type="project" value="TreeGrafter"/>
</dbReference>
<dbReference type="RefSeq" id="WP_044484047.1">
    <property type="nucleotide sequence ID" value="NZ_KK328284.1"/>
</dbReference>
<sequence>MSIEFTQEVAGRLTSDHYGWLTTVAKSGQPVPRLIWFYFDGAKLTVYSMPQSAKVAHIKAHPRVSLNLDSNGNGGGIIVVGGTATVEATDVDCREDEPYWAKYSEVAAQFGLTEAMGSYSTRLVITPTKEWTTPTG</sequence>
<dbReference type="InterPro" id="IPR052019">
    <property type="entry name" value="F420H2_bilvrd_red/Heme_oxyg"/>
</dbReference>
<feature type="domain" description="Pyridoxamine 5'-phosphate oxidase N-terminal" evidence="2">
    <location>
        <begin position="5"/>
        <end position="130"/>
    </location>
</feature>
<name>A0A051UIF5_9MYCO</name>
<dbReference type="PANTHER" id="PTHR35176:SF6">
    <property type="entry name" value="HEME OXYGENASE HI_0854-RELATED"/>
    <property type="match status" value="1"/>
</dbReference>
<reference evidence="3 4" key="1">
    <citation type="submission" date="2014-04" db="EMBL/GenBank/DDBJ databases">
        <title>The Genome Sequence of Mycobacterium tuberculosis TKK-01-0051.</title>
        <authorList>
            <consortium name="The Broad Institute Genomics Platform"/>
            <consortium name="The Broad Institute Genome Sequencing Center for Infectious Disease"/>
            <person name="Earl A.M."/>
            <person name="Cohen K."/>
            <person name="Pym A."/>
            <person name="Bishai W."/>
            <person name="Maharaj K."/>
            <person name="Desjardins C."/>
            <person name="Abeel T."/>
            <person name="Young S."/>
            <person name="Zeng Q."/>
            <person name="Gargeya S."/>
            <person name="Abouelleil A."/>
            <person name="Alvarado L."/>
            <person name="Chapman S.B."/>
            <person name="Gainer-Dewar J."/>
            <person name="Goldberg J."/>
            <person name="Griggs A."/>
            <person name="Gujja S."/>
            <person name="Hansen M."/>
            <person name="Howarth C."/>
            <person name="Imamovic A."/>
            <person name="Larimer J."/>
            <person name="Murphy C."/>
            <person name="Naylor J."/>
            <person name="Pearson M."/>
            <person name="Poon T.W."/>
            <person name="Priest M."/>
            <person name="Roberts A."/>
            <person name="Saif S."/>
            <person name="Shea T."/>
            <person name="Sykes S."/>
            <person name="Wortman J."/>
            <person name="Nusbaum C."/>
            <person name="Birren B."/>
        </authorList>
    </citation>
    <scope>NUCLEOTIDE SEQUENCE [LARGE SCALE GENOMIC DNA]</scope>
    <source>
        <strain evidence="3 4">TKK-01-0051</strain>
    </source>
</reference>
<evidence type="ECO:0000256" key="1">
    <source>
        <dbReference type="ARBA" id="ARBA00023002"/>
    </source>
</evidence>
<dbReference type="Pfam" id="PF01243">
    <property type="entry name" value="PNPOx_N"/>
    <property type="match status" value="1"/>
</dbReference>
<evidence type="ECO:0000313" key="3">
    <source>
        <dbReference type="EMBL" id="KBZ68748.1"/>
    </source>
</evidence>
<dbReference type="NCBIfam" id="TIGR03667">
    <property type="entry name" value="Rv3369"/>
    <property type="match status" value="1"/>
</dbReference>
<proteinExistence type="predicted"/>
<evidence type="ECO:0000259" key="2">
    <source>
        <dbReference type="Pfam" id="PF01243"/>
    </source>
</evidence>
<dbReference type="PANTHER" id="PTHR35176">
    <property type="entry name" value="HEME OXYGENASE HI_0854-RELATED"/>
    <property type="match status" value="1"/>
</dbReference>
<gene>
    <name evidence="3" type="ORF">K875_01305</name>
</gene>
<dbReference type="AlphaFoldDB" id="A0A051UIF5"/>
<dbReference type="InterPro" id="IPR019966">
    <property type="entry name" value="F420-dep_enz_PPOX_Rv3369"/>
</dbReference>
<dbReference type="InterPro" id="IPR012349">
    <property type="entry name" value="Split_barrel_FMN-bd"/>
</dbReference>
<comment type="caution">
    <text evidence="3">The sequence shown here is derived from an EMBL/GenBank/DDBJ whole genome shotgun (WGS) entry which is preliminary data.</text>
</comment>
<dbReference type="Gene3D" id="2.30.110.10">
    <property type="entry name" value="Electron Transport, Fmn-binding Protein, Chain A"/>
    <property type="match status" value="1"/>
</dbReference>
<evidence type="ECO:0000313" key="4">
    <source>
        <dbReference type="Proteomes" id="UP000025947"/>
    </source>
</evidence>
<accession>A0A051UIF5</accession>
<dbReference type="SUPFAM" id="SSF50475">
    <property type="entry name" value="FMN-binding split barrel"/>
    <property type="match status" value="1"/>
</dbReference>
<dbReference type="Proteomes" id="UP000025947">
    <property type="component" value="Unassembled WGS sequence"/>
</dbReference>
<keyword evidence="4" id="KW-1185">Reference proteome</keyword>
<dbReference type="GO" id="GO:0005829">
    <property type="term" value="C:cytosol"/>
    <property type="evidence" value="ECO:0007669"/>
    <property type="project" value="TreeGrafter"/>
</dbReference>
<dbReference type="EMBL" id="JLXW01000002">
    <property type="protein sequence ID" value="KBZ68748.1"/>
    <property type="molecule type" value="Genomic_DNA"/>
</dbReference>
<dbReference type="InterPro" id="IPR011576">
    <property type="entry name" value="Pyridox_Oxase_N"/>
</dbReference>
<dbReference type="GO" id="GO:0070967">
    <property type="term" value="F:coenzyme F420 binding"/>
    <property type="evidence" value="ECO:0007669"/>
    <property type="project" value="TreeGrafter"/>
</dbReference>
<dbReference type="PATRIC" id="fig|1324261.3.peg.1319"/>
<organism evidence="3 4">
    <name type="scientific">Mycobacterium [tuberculosis] TKK-01-0051</name>
    <dbReference type="NCBI Taxonomy" id="1324261"/>
    <lineage>
        <taxon>Bacteria</taxon>
        <taxon>Bacillati</taxon>
        <taxon>Actinomycetota</taxon>
        <taxon>Actinomycetes</taxon>
        <taxon>Mycobacteriales</taxon>
        <taxon>Mycobacteriaceae</taxon>
        <taxon>Mycobacterium</taxon>
        <taxon>Mycobacterium avium complex (MAC)</taxon>
    </lineage>
</organism>
<protein>
    <recommendedName>
        <fullName evidence="2">Pyridoxamine 5'-phosphate oxidase N-terminal domain-containing protein</fullName>
    </recommendedName>
</protein>
<keyword evidence="1" id="KW-0560">Oxidoreductase</keyword>
<dbReference type="HOGENOM" id="CLU_150521_0_0_11"/>